<keyword evidence="7" id="KW-0675">Receptor</keyword>
<dbReference type="Pfam" id="PF00001">
    <property type="entry name" value="7tm_1"/>
    <property type="match status" value="1"/>
</dbReference>
<feature type="transmembrane region" description="Helical" evidence="10">
    <location>
        <begin position="223"/>
        <end position="242"/>
    </location>
</feature>
<feature type="transmembrane region" description="Helical" evidence="10">
    <location>
        <begin position="344"/>
        <end position="364"/>
    </location>
</feature>
<dbReference type="CDD" id="cd00637">
    <property type="entry name" value="7tm_classA_rhodopsin-like"/>
    <property type="match status" value="1"/>
</dbReference>
<keyword evidence="8" id="KW-0325">Glycoprotein</keyword>
<evidence type="ECO:0000256" key="5">
    <source>
        <dbReference type="ARBA" id="ARBA00023040"/>
    </source>
</evidence>
<reference evidence="13" key="1">
    <citation type="submission" date="2017-01" db="EMBL/GenBank/DDBJ databases">
        <title>Comparative genomics of anhydrobiosis in the tardigrade Hypsibius dujardini.</title>
        <authorList>
            <person name="Yoshida Y."/>
            <person name="Koutsovoulos G."/>
            <person name="Laetsch D."/>
            <person name="Stevens L."/>
            <person name="Kumar S."/>
            <person name="Horikawa D."/>
            <person name="Ishino K."/>
            <person name="Komine S."/>
            <person name="Tomita M."/>
            <person name="Blaxter M."/>
            <person name="Arakawa K."/>
        </authorList>
    </citation>
    <scope>NUCLEOTIDE SEQUENCE [LARGE SCALE GENOMIC DNA]</scope>
    <source>
        <strain evidence="13">Z151</strain>
    </source>
</reference>
<feature type="transmembrane region" description="Helical" evidence="10">
    <location>
        <begin position="94"/>
        <end position="111"/>
    </location>
</feature>
<keyword evidence="9" id="KW-0807">Transducer</keyword>
<dbReference type="PANTHER" id="PTHR24246">
    <property type="entry name" value="OLFACTORY RECEPTOR AND ADENOSINE RECEPTOR"/>
    <property type="match status" value="1"/>
</dbReference>
<evidence type="ECO:0000259" key="11">
    <source>
        <dbReference type="PROSITE" id="PS50262"/>
    </source>
</evidence>
<gene>
    <name evidence="12" type="ORF">BV898_05588</name>
</gene>
<keyword evidence="2" id="KW-1003">Cell membrane</keyword>
<keyword evidence="13" id="KW-1185">Reference proteome</keyword>
<dbReference type="SUPFAM" id="SSF81321">
    <property type="entry name" value="Family A G protein-coupled receptor-like"/>
    <property type="match status" value="1"/>
</dbReference>
<feature type="domain" description="G-protein coupled receptors family 1 profile" evidence="11">
    <location>
        <begin position="73"/>
        <end position="360"/>
    </location>
</feature>
<dbReference type="PANTHER" id="PTHR24246:SF27">
    <property type="entry name" value="ADENOSINE RECEPTOR, ISOFORM A"/>
    <property type="match status" value="1"/>
</dbReference>
<evidence type="ECO:0000256" key="7">
    <source>
        <dbReference type="ARBA" id="ARBA00023170"/>
    </source>
</evidence>
<dbReference type="Gene3D" id="1.20.1070.10">
    <property type="entry name" value="Rhodopsin 7-helix transmembrane proteins"/>
    <property type="match status" value="1"/>
</dbReference>
<sequence length="379" mass="43004">MISIPHREMRSYDNKRPKMISVLNDMAMSVHRNDTSPSNATVEKVPTNSIISEPKWDFMAGFYITAIILTLPTNGTVLSAFFSRRSLRTPFNIYLMNLLSANILNATLQNIPDLLNHLYPAFRLGDTYCSALVFSLYLFNAGVQNCHILIAVNRIWAVFWPYSYRHSHTKRVALVMCLAGWVEVSVLVLPSLVLDTMYYRTDTANGCNFNIAAQWGWSTVLQFLVYNMGLYVMWIAYPLIWYKRRQSLKVVLSPAPATPATTRSHLLGLRQLRSLEDADSENTSNEGHRPLAASLSSQKRSSKAFTVLTVMTISVTICWTPIHTFYTLLLWLPFDRIGQLALDIGVILCSLQSFIDPILLVCTLPDLRESLRRTINKQA</sequence>
<name>A0A1W0WZB2_HYPEX</name>
<evidence type="ECO:0000256" key="4">
    <source>
        <dbReference type="ARBA" id="ARBA00022989"/>
    </source>
</evidence>
<feature type="transmembrane region" description="Helical" evidence="10">
    <location>
        <begin position="172"/>
        <end position="193"/>
    </location>
</feature>
<dbReference type="OrthoDB" id="2101615at2759"/>
<dbReference type="InterPro" id="IPR017452">
    <property type="entry name" value="GPCR_Rhodpsn_7TM"/>
</dbReference>
<evidence type="ECO:0000313" key="13">
    <source>
        <dbReference type="Proteomes" id="UP000192578"/>
    </source>
</evidence>
<feature type="transmembrane region" description="Helical" evidence="10">
    <location>
        <begin position="62"/>
        <end position="82"/>
    </location>
</feature>
<evidence type="ECO:0000313" key="12">
    <source>
        <dbReference type="EMBL" id="OQV20544.1"/>
    </source>
</evidence>
<dbReference type="AlphaFoldDB" id="A0A1W0WZB2"/>
<evidence type="ECO:0000256" key="2">
    <source>
        <dbReference type="ARBA" id="ARBA00022475"/>
    </source>
</evidence>
<keyword evidence="3 10" id="KW-0812">Transmembrane</keyword>
<dbReference type="GO" id="GO:0004930">
    <property type="term" value="F:G protein-coupled receptor activity"/>
    <property type="evidence" value="ECO:0007669"/>
    <property type="project" value="UniProtKB-KW"/>
</dbReference>
<comment type="subcellular location">
    <subcellularLocation>
        <location evidence="1">Cell membrane</location>
        <topology evidence="1">Multi-pass membrane protein</topology>
    </subcellularLocation>
</comment>
<evidence type="ECO:0000256" key="9">
    <source>
        <dbReference type="ARBA" id="ARBA00023224"/>
    </source>
</evidence>
<dbReference type="InterPro" id="IPR000276">
    <property type="entry name" value="GPCR_Rhodpsn"/>
</dbReference>
<feature type="transmembrane region" description="Helical" evidence="10">
    <location>
        <begin position="131"/>
        <end position="152"/>
    </location>
</feature>
<dbReference type="GO" id="GO:0005886">
    <property type="term" value="C:plasma membrane"/>
    <property type="evidence" value="ECO:0007669"/>
    <property type="project" value="UniProtKB-SubCell"/>
</dbReference>
<accession>A0A1W0WZB2</accession>
<keyword evidence="4 10" id="KW-1133">Transmembrane helix</keyword>
<evidence type="ECO:0000256" key="6">
    <source>
        <dbReference type="ARBA" id="ARBA00023136"/>
    </source>
</evidence>
<protein>
    <recommendedName>
        <fullName evidence="11">G-protein coupled receptors family 1 profile domain-containing protein</fullName>
    </recommendedName>
</protein>
<evidence type="ECO:0000256" key="10">
    <source>
        <dbReference type="SAM" id="Phobius"/>
    </source>
</evidence>
<dbReference type="PROSITE" id="PS50262">
    <property type="entry name" value="G_PROTEIN_RECEP_F1_2"/>
    <property type="match status" value="1"/>
</dbReference>
<feature type="transmembrane region" description="Helical" evidence="10">
    <location>
        <begin position="304"/>
        <end position="332"/>
    </location>
</feature>
<evidence type="ECO:0000256" key="8">
    <source>
        <dbReference type="ARBA" id="ARBA00023180"/>
    </source>
</evidence>
<dbReference type="EMBL" id="MTYJ01000030">
    <property type="protein sequence ID" value="OQV20544.1"/>
    <property type="molecule type" value="Genomic_DNA"/>
</dbReference>
<proteinExistence type="predicted"/>
<keyword evidence="5" id="KW-0297">G-protein coupled receptor</keyword>
<dbReference type="Proteomes" id="UP000192578">
    <property type="component" value="Unassembled WGS sequence"/>
</dbReference>
<keyword evidence="6 10" id="KW-0472">Membrane</keyword>
<comment type="caution">
    <text evidence="12">The sequence shown here is derived from an EMBL/GenBank/DDBJ whole genome shotgun (WGS) entry which is preliminary data.</text>
</comment>
<evidence type="ECO:0000256" key="1">
    <source>
        <dbReference type="ARBA" id="ARBA00004651"/>
    </source>
</evidence>
<evidence type="ECO:0000256" key="3">
    <source>
        <dbReference type="ARBA" id="ARBA00022692"/>
    </source>
</evidence>
<organism evidence="12 13">
    <name type="scientific">Hypsibius exemplaris</name>
    <name type="common">Freshwater tardigrade</name>
    <dbReference type="NCBI Taxonomy" id="2072580"/>
    <lineage>
        <taxon>Eukaryota</taxon>
        <taxon>Metazoa</taxon>
        <taxon>Ecdysozoa</taxon>
        <taxon>Tardigrada</taxon>
        <taxon>Eutardigrada</taxon>
        <taxon>Parachela</taxon>
        <taxon>Hypsibioidea</taxon>
        <taxon>Hypsibiidae</taxon>
        <taxon>Hypsibius</taxon>
    </lineage>
</organism>